<evidence type="ECO:0000256" key="1">
    <source>
        <dbReference type="SAM" id="MobiDB-lite"/>
    </source>
</evidence>
<dbReference type="EMBL" id="LSRX01000121">
    <property type="protein sequence ID" value="OLQ08230.1"/>
    <property type="molecule type" value="Genomic_DNA"/>
</dbReference>
<name>A0A1Q9ELE2_SYMMI</name>
<dbReference type="OrthoDB" id="448654at2759"/>
<comment type="caution">
    <text evidence="2">The sequence shown here is derived from an EMBL/GenBank/DDBJ whole genome shotgun (WGS) entry which is preliminary data.</text>
</comment>
<evidence type="ECO:0000313" key="3">
    <source>
        <dbReference type="Proteomes" id="UP000186817"/>
    </source>
</evidence>
<keyword evidence="3" id="KW-1185">Reference proteome</keyword>
<feature type="region of interest" description="Disordered" evidence="1">
    <location>
        <begin position="1"/>
        <end position="45"/>
    </location>
</feature>
<protein>
    <submittedName>
        <fullName evidence="2">Uncharacterized protein</fullName>
    </submittedName>
</protein>
<feature type="region of interest" description="Disordered" evidence="1">
    <location>
        <begin position="274"/>
        <end position="326"/>
    </location>
</feature>
<gene>
    <name evidence="2" type="ORF">AK812_SmicGene8269</name>
</gene>
<reference evidence="2 3" key="1">
    <citation type="submission" date="2016-02" db="EMBL/GenBank/DDBJ databases">
        <title>Genome analysis of coral dinoflagellate symbionts highlights evolutionary adaptations to a symbiotic lifestyle.</title>
        <authorList>
            <person name="Aranda M."/>
            <person name="Li Y."/>
            <person name="Liew Y.J."/>
            <person name="Baumgarten S."/>
            <person name="Simakov O."/>
            <person name="Wilson M."/>
            <person name="Piel J."/>
            <person name="Ashoor H."/>
            <person name="Bougouffa S."/>
            <person name="Bajic V.B."/>
            <person name="Ryu T."/>
            <person name="Ravasi T."/>
            <person name="Bayer T."/>
            <person name="Micklem G."/>
            <person name="Kim H."/>
            <person name="Bhak J."/>
            <person name="Lajeunesse T.C."/>
            <person name="Voolstra C.R."/>
        </authorList>
    </citation>
    <scope>NUCLEOTIDE SEQUENCE [LARGE SCALE GENOMIC DNA]</scope>
    <source>
        <strain evidence="2 3">CCMP2467</strain>
    </source>
</reference>
<evidence type="ECO:0000313" key="2">
    <source>
        <dbReference type="EMBL" id="OLQ08230.1"/>
    </source>
</evidence>
<dbReference type="Proteomes" id="UP000186817">
    <property type="component" value="Unassembled WGS sequence"/>
</dbReference>
<accession>A0A1Q9ELE2</accession>
<dbReference type="AlphaFoldDB" id="A0A1Q9ELE2"/>
<sequence length="326" mass="36503">MKRAGCCPAKRGSPETPPTPPSPKASKIASCDRRIREKQPPAEKLGQRRFEVLSHPHLGLNLKIHQVYEEADLRRRCGDDQAKIRRLETALRKPSIFQEVDVVAAPALNLFMRWSLGHGQEVGHTPPPTTPPRGRVLRRLQTWKGPSMEELKTMPPSSRLHWMERLAASSDVHEDLLRIGVLETLIVPYLEESKQDANLELAVLALGLLVELPLAEIHFQKGLWPLLGALRERLPAVQVFIRQLCTRLRSRGRSFDGRASALSPVSLFQVRQNPSLSASPAKGRQRAAPPFMEVLSDEEIHFPRARSRSPSTSRPGILLKRVPGKG</sequence>
<feature type="compositionally biased region" description="Basic and acidic residues" evidence="1">
    <location>
        <begin position="30"/>
        <end position="45"/>
    </location>
</feature>
<proteinExistence type="predicted"/>
<organism evidence="2 3">
    <name type="scientific">Symbiodinium microadriaticum</name>
    <name type="common">Dinoflagellate</name>
    <name type="synonym">Zooxanthella microadriatica</name>
    <dbReference type="NCBI Taxonomy" id="2951"/>
    <lineage>
        <taxon>Eukaryota</taxon>
        <taxon>Sar</taxon>
        <taxon>Alveolata</taxon>
        <taxon>Dinophyceae</taxon>
        <taxon>Suessiales</taxon>
        <taxon>Symbiodiniaceae</taxon>
        <taxon>Symbiodinium</taxon>
    </lineage>
</organism>